<reference evidence="3 4" key="1">
    <citation type="submission" date="2024-06" db="EMBL/GenBank/DDBJ databases">
        <title>The Natural Products Discovery Center: Release of the First 8490 Sequenced Strains for Exploring Actinobacteria Biosynthetic Diversity.</title>
        <authorList>
            <person name="Kalkreuter E."/>
            <person name="Kautsar S.A."/>
            <person name="Yang D."/>
            <person name="Bader C.D."/>
            <person name="Teijaro C.N."/>
            <person name="Fluegel L."/>
            <person name="Davis C.M."/>
            <person name="Simpson J.R."/>
            <person name="Lauterbach L."/>
            <person name="Steele A.D."/>
            <person name="Gui C."/>
            <person name="Meng S."/>
            <person name="Li G."/>
            <person name="Viehrig K."/>
            <person name="Ye F."/>
            <person name="Su P."/>
            <person name="Kiefer A.F."/>
            <person name="Nichols A."/>
            <person name="Cepeda A.J."/>
            <person name="Yan W."/>
            <person name="Fan B."/>
            <person name="Jiang Y."/>
            <person name="Adhikari A."/>
            <person name="Zheng C.-J."/>
            <person name="Schuster L."/>
            <person name="Cowan T.M."/>
            <person name="Smanski M.J."/>
            <person name="Chevrette M.G."/>
            <person name="De Carvalho L.P.S."/>
            <person name="Shen B."/>
        </authorList>
    </citation>
    <scope>NUCLEOTIDE SEQUENCE [LARGE SCALE GENOMIC DNA]</scope>
    <source>
        <strain evidence="3 4">NPDC006286</strain>
    </source>
</reference>
<dbReference type="SUPFAM" id="SSF52788">
    <property type="entry name" value="Phosphotyrosine protein phosphatases I"/>
    <property type="match status" value="1"/>
</dbReference>
<evidence type="ECO:0000256" key="1">
    <source>
        <dbReference type="SAM" id="MobiDB-lite"/>
    </source>
</evidence>
<dbReference type="Proteomes" id="UP001550348">
    <property type="component" value="Unassembled WGS sequence"/>
</dbReference>
<dbReference type="Gene3D" id="3.40.50.2300">
    <property type="match status" value="1"/>
</dbReference>
<evidence type="ECO:0000259" key="2">
    <source>
        <dbReference type="Pfam" id="PF01451"/>
    </source>
</evidence>
<evidence type="ECO:0000313" key="3">
    <source>
        <dbReference type="EMBL" id="MEU0157140.1"/>
    </source>
</evidence>
<proteinExistence type="predicted"/>
<sequence length="119" mass="12560">MTGVGRVVFVCTRNSARSQLAAALWSGRTHIAAASAGTKPATRVPPYAVAVAHRRGLALNRRPLGRRARPPWRTGAGWVERPRTLTGRAAAERAGARVGGHRRVGRTARSAAAVAPRPA</sequence>
<dbReference type="InterPro" id="IPR023485">
    <property type="entry name" value="Ptyr_pPase"/>
</dbReference>
<evidence type="ECO:0000313" key="4">
    <source>
        <dbReference type="Proteomes" id="UP001550348"/>
    </source>
</evidence>
<feature type="compositionally biased region" description="Low complexity" evidence="1">
    <location>
        <begin position="107"/>
        <end position="119"/>
    </location>
</feature>
<name>A0ABV2VWH5_9ACTN</name>
<feature type="region of interest" description="Disordered" evidence="1">
    <location>
        <begin position="87"/>
        <end position="119"/>
    </location>
</feature>
<accession>A0ABV2VWH5</accession>
<keyword evidence="4" id="KW-1185">Reference proteome</keyword>
<feature type="domain" description="Phosphotyrosine protein phosphatase I" evidence="2">
    <location>
        <begin position="7"/>
        <end position="62"/>
    </location>
</feature>
<gene>
    <name evidence="3" type="ORF">ABZ071_35900</name>
</gene>
<comment type="caution">
    <text evidence="3">The sequence shown here is derived from an EMBL/GenBank/DDBJ whole genome shotgun (WGS) entry which is preliminary data.</text>
</comment>
<dbReference type="EMBL" id="JBEXRX010000340">
    <property type="protein sequence ID" value="MEU0157140.1"/>
    <property type="molecule type" value="Genomic_DNA"/>
</dbReference>
<organism evidence="3 4">
    <name type="scientific">Micromonospora fulviviridis</name>
    <dbReference type="NCBI Taxonomy" id="47860"/>
    <lineage>
        <taxon>Bacteria</taxon>
        <taxon>Bacillati</taxon>
        <taxon>Actinomycetota</taxon>
        <taxon>Actinomycetes</taxon>
        <taxon>Micromonosporales</taxon>
        <taxon>Micromonosporaceae</taxon>
        <taxon>Micromonospora</taxon>
    </lineage>
</organism>
<protein>
    <recommendedName>
        <fullName evidence="2">Phosphotyrosine protein phosphatase I domain-containing protein</fullName>
    </recommendedName>
</protein>
<dbReference type="InterPro" id="IPR036196">
    <property type="entry name" value="Ptyr_pPase_sf"/>
</dbReference>
<dbReference type="Pfam" id="PF01451">
    <property type="entry name" value="LMWPc"/>
    <property type="match status" value="1"/>
</dbReference>
<dbReference type="RefSeq" id="WP_355668601.1">
    <property type="nucleotide sequence ID" value="NZ_JBEXRX010000340.1"/>
</dbReference>